<feature type="region of interest" description="Disordered" evidence="1">
    <location>
        <begin position="1"/>
        <end position="26"/>
    </location>
</feature>
<sequence length="159" mass="16954">MSGFPTTGTTGPSSTTRNSAPSSPRCSRSRIVIAGIDTYLRFAEACNRLDPESGPRKPASLPQLAYLAASPPSTASPAVVLHGRAAAMGLYIPSWLTAAKTAHRPSKARETRGSSQTRFAMAARWMPWLPRGRCPRSLGERGRGGGVRITARPRSPRSP</sequence>
<keyword evidence="4" id="KW-1185">Reference proteome</keyword>
<name>S5VEP6_STRC3</name>
<accession>S5VEP6</accession>
<dbReference type="KEGG" id="sci:B446_35000"/>
<dbReference type="Proteomes" id="UP000015423">
    <property type="component" value="Chromosome"/>
</dbReference>
<protein>
    <submittedName>
        <fullName evidence="2">Gas vesicle synthesis-like protein</fullName>
    </submittedName>
</protein>
<dbReference type="EMBL" id="CP006259">
    <property type="protein sequence ID" value="AGS66900.1"/>
    <property type="molecule type" value="Genomic_DNA"/>
</dbReference>
<reference evidence="4" key="1">
    <citation type="submission" date="2012-10" db="EMBL/GenBank/DDBJ databases">
        <title>The complete genome sequence of Streptomyces collinus Tu 365.</title>
        <authorList>
            <person name="Ruckert C."/>
            <person name="Szczepanowski R."/>
            <person name="Goesmann A."/>
            <person name="Pross E.K."/>
            <person name="Musiol E.M."/>
            <person name="Blin K."/>
            <person name="Wohlleben W."/>
            <person name="Puhler A."/>
            <person name="Weber T."/>
            <person name="Kalinowski J."/>
        </authorList>
    </citation>
    <scope>NUCLEOTIDE SEQUENCE [LARGE SCALE GENOMIC DNA]</scope>
    <source>
        <strain evidence="4">DSM 40733 / Tue 365</strain>
    </source>
</reference>
<proteinExistence type="predicted"/>
<dbReference type="HOGENOM" id="CLU_1659703_0_0_11"/>
<feature type="region of interest" description="Disordered" evidence="1">
    <location>
        <begin position="134"/>
        <end position="159"/>
    </location>
</feature>
<organism evidence="2 4">
    <name type="scientific">Streptomyces collinus (strain DSM 40733 / Tue 365)</name>
    <dbReference type="NCBI Taxonomy" id="1214242"/>
    <lineage>
        <taxon>Bacteria</taxon>
        <taxon>Bacillati</taxon>
        <taxon>Actinomycetota</taxon>
        <taxon>Actinomycetes</taxon>
        <taxon>Kitasatosporales</taxon>
        <taxon>Streptomycetaceae</taxon>
        <taxon>Streptomyces</taxon>
    </lineage>
</organism>
<gene>
    <name evidence="2" type="ORF">B446_00290</name>
    <name evidence="3" type="ORF">B446_35000</name>
</gene>
<evidence type="ECO:0000313" key="2">
    <source>
        <dbReference type="EMBL" id="AGS66900.1"/>
    </source>
</evidence>
<reference evidence="2" key="3">
    <citation type="submission" date="2015-08" db="EMBL/GenBank/DDBJ databases">
        <authorList>
            <person name="Weber T."/>
            <person name="Iftime D."/>
        </authorList>
    </citation>
    <scope>NUCLEOTIDE SEQUENCE</scope>
    <source>
        <strain evidence="2">Tu 365</strain>
    </source>
</reference>
<evidence type="ECO:0000256" key="1">
    <source>
        <dbReference type="SAM" id="MobiDB-lite"/>
    </source>
</evidence>
<reference evidence="2 4" key="2">
    <citation type="journal article" date="2013" name="J. Biotechnol.">
        <title>Complete genome sequence of the kirromycin producer Streptomyces collinus Tu 365 consisting of a linear chromosome and two linear plasmids.</title>
        <authorList>
            <person name="Ruckert C."/>
            <person name="Szczepanowski R."/>
            <person name="Albersmeier A."/>
            <person name="Goesmann A."/>
            <person name="Iftime D."/>
            <person name="Musiol E.M."/>
            <person name="Blin K."/>
            <person name="Wohlleben W."/>
            <person name="Puhler A."/>
            <person name="Kalinowski J."/>
            <person name="Weber T."/>
        </authorList>
    </citation>
    <scope>NUCLEOTIDE SEQUENCE [LARGE SCALE GENOMIC DNA]</scope>
    <source>
        <strain evidence="4">DSM 40733 / Tue 365</strain>
        <strain evidence="2">Tu 365</strain>
    </source>
</reference>
<dbReference type="AlphaFoldDB" id="S5VEP6"/>
<dbReference type="KEGG" id="sci:B446_00290"/>
<dbReference type="EMBL" id="CP006259">
    <property type="protein sequence ID" value="AGS73794.1"/>
    <property type="molecule type" value="Genomic_DNA"/>
</dbReference>
<evidence type="ECO:0000313" key="4">
    <source>
        <dbReference type="Proteomes" id="UP000015423"/>
    </source>
</evidence>
<evidence type="ECO:0000313" key="3">
    <source>
        <dbReference type="EMBL" id="AGS73794.1"/>
    </source>
</evidence>